<name>A0A560KMX4_9BRAD</name>
<dbReference type="RefSeq" id="WP_080139701.1">
    <property type="nucleotide sequence ID" value="NZ_LWIG01000057.1"/>
</dbReference>
<feature type="transmembrane region" description="Helical" evidence="3">
    <location>
        <begin position="21"/>
        <end position="44"/>
    </location>
</feature>
<evidence type="ECO:0000259" key="4">
    <source>
        <dbReference type="Pfam" id="PF02397"/>
    </source>
</evidence>
<keyword evidence="5" id="KW-0808">Transferase</keyword>
<evidence type="ECO:0000256" key="2">
    <source>
        <dbReference type="ARBA" id="ARBA00023169"/>
    </source>
</evidence>
<dbReference type="InterPro" id="IPR003362">
    <property type="entry name" value="Bact_transf"/>
</dbReference>
<gene>
    <name evidence="5" type="ORF">FBZ95_1011050</name>
</gene>
<dbReference type="Pfam" id="PF02397">
    <property type="entry name" value="Bac_transf"/>
    <property type="match status" value="1"/>
</dbReference>
<comment type="similarity">
    <text evidence="1">Belongs to the bacterial sugar transferase family.</text>
</comment>
<protein>
    <submittedName>
        <fullName evidence="5">Lipopolysaccharide/colanic/teichoic acid biosynthesis glycosyltransferase</fullName>
    </submittedName>
</protein>
<dbReference type="Proteomes" id="UP000315914">
    <property type="component" value="Unassembled WGS sequence"/>
</dbReference>
<dbReference type="STRING" id="1399419.A5906_12950"/>
<proteinExistence type="inferred from homology"/>
<feature type="domain" description="Bacterial sugar transferase" evidence="4">
    <location>
        <begin position="18"/>
        <end position="213"/>
    </location>
</feature>
<dbReference type="PANTHER" id="PTHR30576">
    <property type="entry name" value="COLANIC BIOSYNTHESIS UDP-GLUCOSE LIPID CARRIER TRANSFERASE"/>
    <property type="match status" value="1"/>
</dbReference>
<keyword evidence="3" id="KW-0472">Membrane</keyword>
<reference evidence="5 6" key="1">
    <citation type="submission" date="2019-06" db="EMBL/GenBank/DDBJ databases">
        <title>Genomic Encyclopedia of Type Strains, Phase IV (KMG-V): Genome sequencing to study the core and pangenomes of soil and plant-associated prokaryotes.</title>
        <authorList>
            <person name="Whitman W."/>
        </authorList>
    </citation>
    <scope>NUCLEOTIDE SEQUENCE [LARGE SCALE GENOMIC DNA]</scope>
    <source>
        <strain evidence="5 6">BR 10556</strain>
    </source>
</reference>
<evidence type="ECO:0000256" key="1">
    <source>
        <dbReference type="ARBA" id="ARBA00006464"/>
    </source>
</evidence>
<keyword evidence="2" id="KW-0270">Exopolysaccharide synthesis</keyword>
<dbReference type="PANTHER" id="PTHR30576:SF10">
    <property type="entry name" value="SLL5057 PROTEIN"/>
    <property type="match status" value="1"/>
</dbReference>
<dbReference type="GO" id="GO:0016780">
    <property type="term" value="F:phosphotransferase activity, for other substituted phosphate groups"/>
    <property type="evidence" value="ECO:0007669"/>
    <property type="project" value="TreeGrafter"/>
</dbReference>
<dbReference type="GO" id="GO:0000271">
    <property type="term" value="P:polysaccharide biosynthetic process"/>
    <property type="evidence" value="ECO:0007669"/>
    <property type="project" value="UniProtKB-KW"/>
</dbReference>
<evidence type="ECO:0000313" key="5">
    <source>
        <dbReference type="EMBL" id="TWB84605.1"/>
    </source>
</evidence>
<evidence type="ECO:0000256" key="3">
    <source>
        <dbReference type="SAM" id="Phobius"/>
    </source>
</evidence>
<evidence type="ECO:0000313" key="6">
    <source>
        <dbReference type="Proteomes" id="UP000315914"/>
    </source>
</evidence>
<dbReference type="AlphaFoldDB" id="A0A560KMX4"/>
<keyword evidence="3" id="KW-1133">Transmembrane helix</keyword>
<accession>A0A560KMX4</accession>
<organism evidence="5 6">
    <name type="scientific">Bradyrhizobium sacchari</name>
    <dbReference type="NCBI Taxonomy" id="1399419"/>
    <lineage>
        <taxon>Bacteria</taxon>
        <taxon>Pseudomonadati</taxon>
        <taxon>Pseudomonadota</taxon>
        <taxon>Alphaproteobacteria</taxon>
        <taxon>Hyphomicrobiales</taxon>
        <taxon>Nitrobacteraceae</taxon>
        <taxon>Bradyrhizobium</taxon>
    </lineage>
</organism>
<keyword evidence="6" id="KW-1185">Reference proteome</keyword>
<comment type="caution">
    <text evidence="5">The sequence shown here is derived from an EMBL/GenBank/DDBJ whole genome shotgun (WGS) entry which is preliminary data.</text>
</comment>
<dbReference type="EMBL" id="VITW01000001">
    <property type="protein sequence ID" value="TWB84605.1"/>
    <property type="molecule type" value="Genomic_DNA"/>
</dbReference>
<dbReference type="OrthoDB" id="9808602at2"/>
<sequence>MLSHEATRRKVIPREFGKRALDIAICVLASPMLALVSTGVWIAIHLDSPGPALFRQRRIGRDEKPFTCFKFRTLRHNADENVHREAIRRAWANEPLSNDPAAPYKLTDDPRVTRVGRWLRRTSLDELPQFLNVLRGEMSIVGPRPAIPYELEYFRDWHHTRHIVKPGITGLCQVRGRGRVSPEVMLEMDVEYAMNWTLWTDLKLIALTFPVVLRGHGAR</sequence>
<keyword evidence="3" id="KW-0812">Transmembrane</keyword>